<accession>A0A4Y2K2Z9</accession>
<organism evidence="2 3">
    <name type="scientific">Araneus ventricosus</name>
    <name type="common">Orbweaver spider</name>
    <name type="synonym">Epeira ventricosa</name>
    <dbReference type="NCBI Taxonomy" id="182803"/>
    <lineage>
        <taxon>Eukaryota</taxon>
        <taxon>Metazoa</taxon>
        <taxon>Ecdysozoa</taxon>
        <taxon>Arthropoda</taxon>
        <taxon>Chelicerata</taxon>
        <taxon>Arachnida</taxon>
        <taxon>Araneae</taxon>
        <taxon>Araneomorphae</taxon>
        <taxon>Entelegynae</taxon>
        <taxon>Araneoidea</taxon>
        <taxon>Araneidae</taxon>
        <taxon>Araneus</taxon>
    </lineage>
</organism>
<evidence type="ECO:0000313" key="2">
    <source>
        <dbReference type="EMBL" id="GBM96229.1"/>
    </source>
</evidence>
<keyword evidence="3" id="KW-1185">Reference proteome</keyword>
<keyword evidence="1" id="KW-0472">Membrane</keyword>
<reference evidence="2 3" key="1">
    <citation type="journal article" date="2019" name="Sci. Rep.">
        <title>Orb-weaving spider Araneus ventricosus genome elucidates the spidroin gene catalogue.</title>
        <authorList>
            <person name="Kono N."/>
            <person name="Nakamura H."/>
            <person name="Ohtoshi R."/>
            <person name="Moran D.A.P."/>
            <person name="Shinohara A."/>
            <person name="Yoshida Y."/>
            <person name="Fujiwara M."/>
            <person name="Mori M."/>
            <person name="Tomita M."/>
            <person name="Arakawa K."/>
        </authorList>
    </citation>
    <scope>NUCLEOTIDE SEQUENCE [LARGE SCALE GENOMIC DNA]</scope>
</reference>
<evidence type="ECO:0000256" key="1">
    <source>
        <dbReference type="SAM" id="Phobius"/>
    </source>
</evidence>
<protein>
    <submittedName>
        <fullName evidence="2">Uncharacterized protein</fullName>
    </submittedName>
</protein>
<evidence type="ECO:0000313" key="3">
    <source>
        <dbReference type="Proteomes" id="UP000499080"/>
    </source>
</evidence>
<gene>
    <name evidence="2" type="ORF">AVEN_250840_1</name>
</gene>
<proteinExistence type="predicted"/>
<dbReference type="EMBL" id="BGPR01004126">
    <property type="protein sequence ID" value="GBM96229.1"/>
    <property type="molecule type" value="Genomic_DNA"/>
</dbReference>
<keyword evidence="1" id="KW-1133">Transmembrane helix</keyword>
<sequence>MACILSRDEYERAKSLPLPNAYLVFTGSVSGVYWISIWCLLDQYLVFTGSVSGVYWISIWCLLDQYRVFTGSVSCVHWISIWYLLEWRLSGADFIDVADKNEIVTDKNGIINLMFPDSNRGLKPP</sequence>
<dbReference type="AlphaFoldDB" id="A0A4Y2K2Z9"/>
<name>A0A4Y2K2Z9_ARAVE</name>
<keyword evidence="1" id="KW-0812">Transmembrane</keyword>
<dbReference type="Proteomes" id="UP000499080">
    <property type="component" value="Unassembled WGS sequence"/>
</dbReference>
<feature type="transmembrane region" description="Helical" evidence="1">
    <location>
        <begin position="44"/>
        <end position="63"/>
    </location>
</feature>
<feature type="transmembrane region" description="Helical" evidence="1">
    <location>
        <begin position="21"/>
        <end position="38"/>
    </location>
</feature>
<comment type="caution">
    <text evidence="2">The sequence shown here is derived from an EMBL/GenBank/DDBJ whole genome shotgun (WGS) entry which is preliminary data.</text>
</comment>